<keyword evidence="3" id="KW-0862">Zinc</keyword>
<dbReference type="Gene3D" id="3.30.2320.50">
    <property type="match status" value="1"/>
</dbReference>
<keyword evidence="5" id="KW-1185">Reference proteome</keyword>
<sequence length="89" mass="10121">MHELALIKDIITRLEAIAIENNARRIRSIRLRFGALTHTPAEIFKEQFRMMATAEGKSILDGTKIEIEVADEIDDDAQDVILESVELEQ</sequence>
<dbReference type="GO" id="GO:0016151">
    <property type="term" value="F:nickel cation binding"/>
    <property type="evidence" value="ECO:0007669"/>
    <property type="project" value="InterPro"/>
</dbReference>
<reference evidence="5" key="1">
    <citation type="submission" date="2018-01" db="EMBL/GenBank/DDBJ databases">
        <authorList>
            <person name="Kerou L M."/>
        </authorList>
    </citation>
    <scope>NUCLEOTIDE SEQUENCE [LARGE SCALE GENOMIC DNA]</scope>
    <source>
        <strain evidence="5">SCU2</strain>
    </source>
</reference>
<protein>
    <submittedName>
        <fullName evidence="4">Putative Hydrogenase nickel incorporation protein HypA</fullName>
    </submittedName>
</protein>
<dbReference type="Pfam" id="PF01155">
    <property type="entry name" value="HypA"/>
    <property type="match status" value="1"/>
</dbReference>
<dbReference type="GO" id="GO:0051604">
    <property type="term" value="P:protein maturation"/>
    <property type="evidence" value="ECO:0007669"/>
    <property type="project" value="InterPro"/>
</dbReference>
<evidence type="ECO:0000313" key="5">
    <source>
        <dbReference type="Proteomes" id="UP000236248"/>
    </source>
</evidence>
<organism evidence="4 5">
    <name type="scientific">Candidatus Nitrosocaldus cavascurensis</name>
    <dbReference type="NCBI Taxonomy" id="2058097"/>
    <lineage>
        <taxon>Archaea</taxon>
        <taxon>Nitrososphaerota</taxon>
        <taxon>Nitrososphaeria</taxon>
        <taxon>Candidatus Nitrosocaldales</taxon>
        <taxon>Candidatus Nitrosocaldaceae</taxon>
        <taxon>Candidatus Nitrosocaldus</taxon>
    </lineage>
</organism>
<evidence type="ECO:0000313" key="4">
    <source>
        <dbReference type="EMBL" id="SPC33734.1"/>
    </source>
</evidence>
<keyword evidence="2" id="KW-0479">Metal-binding</keyword>
<dbReference type="KEGG" id="ncv:NCAV_0541"/>
<proteinExistence type="predicted"/>
<gene>
    <name evidence="4" type="ORF">NCAV_0541</name>
</gene>
<name>A0A2K5AQ28_9ARCH</name>
<accession>A0A2K5AQ28</accession>
<dbReference type="Proteomes" id="UP000236248">
    <property type="component" value="Chromosome NCAV"/>
</dbReference>
<dbReference type="EMBL" id="LT981265">
    <property type="protein sequence ID" value="SPC33734.1"/>
    <property type="molecule type" value="Genomic_DNA"/>
</dbReference>
<evidence type="ECO:0000256" key="2">
    <source>
        <dbReference type="ARBA" id="ARBA00022723"/>
    </source>
</evidence>
<evidence type="ECO:0000256" key="3">
    <source>
        <dbReference type="ARBA" id="ARBA00022833"/>
    </source>
</evidence>
<keyword evidence="1" id="KW-0533">Nickel</keyword>
<evidence type="ECO:0000256" key="1">
    <source>
        <dbReference type="ARBA" id="ARBA00022596"/>
    </source>
</evidence>
<dbReference type="AlphaFoldDB" id="A0A2K5AQ28"/>
<dbReference type="InterPro" id="IPR000688">
    <property type="entry name" value="HypA/HybF"/>
</dbReference>